<sequence>MTLSPDAVFDTLTITKELSVVSGGATEGEISLFAYLSCLLSVYEGNPPSEWGYQFSATHSAAPYSESLASAVEELKISSLLVESPSGLQLSNGGLEEWHQYASLGRFQARMPYLTGACGSTLVMPLPAVGESISAEPSLRRALELSSKRELLGEGGRETLMEHFRAVSEAVPEADDLMIPAVVWLEYLSTTLDGVGKIRPSEEADDWAV</sequence>
<dbReference type="Proteomes" id="UP000600365">
    <property type="component" value="Unassembled WGS sequence"/>
</dbReference>
<protein>
    <submittedName>
        <fullName evidence="1">Uncharacterized protein</fullName>
    </submittedName>
</protein>
<proteinExistence type="predicted"/>
<gene>
    <name evidence="1" type="ORF">GCM10011579_060070</name>
</gene>
<keyword evidence="2" id="KW-1185">Reference proteome</keyword>
<evidence type="ECO:0000313" key="2">
    <source>
        <dbReference type="Proteomes" id="UP000600365"/>
    </source>
</evidence>
<reference evidence="1 2" key="1">
    <citation type="journal article" date="2014" name="Int. J. Syst. Evol. Microbiol.">
        <title>Complete genome sequence of Corynebacterium casei LMG S-19264T (=DSM 44701T), isolated from a smear-ripened cheese.</title>
        <authorList>
            <consortium name="US DOE Joint Genome Institute (JGI-PGF)"/>
            <person name="Walter F."/>
            <person name="Albersmeier A."/>
            <person name="Kalinowski J."/>
            <person name="Ruckert C."/>
        </authorList>
    </citation>
    <scope>NUCLEOTIDE SEQUENCE [LARGE SCALE GENOMIC DNA]</scope>
    <source>
        <strain evidence="1 2">CGMCC 4.7111</strain>
    </source>
</reference>
<dbReference type="RefSeq" id="WP_189189224.1">
    <property type="nucleotide sequence ID" value="NZ_BMMM01000012.1"/>
</dbReference>
<dbReference type="EMBL" id="BMMM01000012">
    <property type="protein sequence ID" value="GGN77635.1"/>
    <property type="molecule type" value="Genomic_DNA"/>
</dbReference>
<dbReference type="AlphaFoldDB" id="A0A917Y937"/>
<comment type="caution">
    <text evidence="1">The sequence shown here is derived from an EMBL/GenBank/DDBJ whole genome shotgun (WGS) entry which is preliminary data.</text>
</comment>
<organism evidence="1 2">
    <name type="scientific">Streptomyces albiflavescens</name>
    <dbReference type="NCBI Taxonomy" id="1623582"/>
    <lineage>
        <taxon>Bacteria</taxon>
        <taxon>Bacillati</taxon>
        <taxon>Actinomycetota</taxon>
        <taxon>Actinomycetes</taxon>
        <taxon>Kitasatosporales</taxon>
        <taxon>Streptomycetaceae</taxon>
        <taxon>Streptomyces</taxon>
    </lineage>
</organism>
<accession>A0A917Y937</accession>
<evidence type="ECO:0000313" key="1">
    <source>
        <dbReference type="EMBL" id="GGN77635.1"/>
    </source>
</evidence>
<name>A0A917Y937_9ACTN</name>